<dbReference type="Proteomes" id="UP001500194">
    <property type="component" value="Unassembled WGS sequence"/>
</dbReference>
<feature type="transmembrane region" description="Helical" evidence="1">
    <location>
        <begin position="242"/>
        <end position="263"/>
    </location>
</feature>
<evidence type="ECO:0000313" key="3">
    <source>
        <dbReference type="Proteomes" id="UP001500194"/>
    </source>
</evidence>
<gene>
    <name evidence="2" type="ORF">GCM10009019_01830</name>
</gene>
<sequence length="355" mass="37882">MGVPPLLAKELRWGWRKKLPLFVLFVLVPGLFVYGTLAFEHVLPTSVPVAVAPAGPGVTHDDLSVVRGAVALFSDPAIYESRTAAMRALAHERVYAVVTAPANLTTGSGRATVELFVSGSVVPYLEPAQVLANVAERGVASLTDRPVSTAYTVVGRERSLSAYLLPTFLFVLVLLVAFAYLPYNLASEEAAIDRLRLESSLHRVVATKLAAFTVLLVAPVAVFDLASRVLGTPVGFLRPSVLAVYVLCFLAAGTLAAAVTVALRFSAWGRLANLAVLLFCLAFSGLAYPRGFFSVARRDFVTSLPTYHAMVAARGFTLRGQELAAYADTVLLLLGTLAACCVLFAGSVRYYERGA</sequence>
<keyword evidence="1" id="KW-1133">Transmembrane helix</keyword>
<evidence type="ECO:0000313" key="2">
    <source>
        <dbReference type="EMBL" id="GAA0643665.1"/>
    </source>
</evidence>
<feature type="transmembrane region" description="Helical" evidence="1">
    <location>
        <begin position="204"/>
        <end position="222"/>
    </location>
</feature>
<dbReference type="RefSeq" id="WP_227262095.1">
    <property type="nucleotide sequence ID" value="NZ_BAAADU010000002.1"/>
</dbReference>
<dbReference type="EMBL" id="BAAADU010000002">
    <property type="protein sequence ID" value="GAA0643665.1"/>
    <property type="molecule type" value="Genomic_DNA"/>
</dbReference>
<feature type="transmembrane region" description="Helical" evidence="1">
    <location>
        <begin position="163"/>
        <end position="183"/>
    </location>
</feature>
<name>A0AAV3SXN5_9EURY</name>
<dbReference type="GeneID" id="68572707"/>
<keyword evidence="1" id="KW-0472">Membrane</keyword>
<comment type="caution">
    <text evidence="2">The sequence shown here is derived from an EMBL/GenBank/DDBJ whole genome shotgun (WGS) entry which is preliminary data.</text>
</comment>
<organism evidence="2 3">
    <name type="scientific">Salarchaeum japonicum</name>
    <dbReference type="NCBI Taxonomy" id="555573"/>
    <lineage>
        <taxon>Archaea</taxon>
        <taxon>Methanobacteriati</taxon>
        <taxon>Methanobacteriota</taxon>
        <taxon>Stenosarchaea group</taxon>
        <taxon>Halobacteria</taxon>
        <taxon>Halobacteriales</taxon>
        <taxon>Halobacteriaceae</taxon>
    </lineage>
</organism>
<protein>
    <submittedName>
        <fullName evidence="2">ABC transporter</fullName>
    </submittedName>
</protein>
<accession>A0AAV3SXN5</accession>
<feature type="transmembrane region" description="Helical" evidence="1">
    <location>
        <begin position="270"/>
        <end position="288"/>
    </location>
</feature>
<feature type="transmembrane region" description="Helical" evidence="1">
    <location>
        <begin position="21"/>
        <end position="39"/>
    </location>
</feature>
<reference evidence="2 3" key="1">
    <citation type="journal article" date="2019" name="Int. J. Syst. Evol. Microbiol.">
        <title>The Global Catalogue of Microorganisms (GCM) 10K type strain sequencing project: providing services to taxonomists for standard genome sequencing and annotation.</title>
        <authorList>
            <consortium name="The Broad Institute Genomics Platform"/>
            <consortium name="The Broad Institute Genome Sequencing Center for Infectious Disease"/>
            <person name="Wu L."/>
            <person name="Ma J."/>
        </authorList>
    </citation>
    <scope>NUCLEOTIDE SEQUENCE [LARGE SCALE GENOMIC DNA]</scope>
    <source>
        <strain evidence="2 3">JCM 16327</strain>
    </source>
</reference>
<keyword evidence="1" id="KW-0812">Transmembrane</keyword>
<keyword evidence="3" id="KW-1185">Reference proteome</keyword>
<feature type="transmembrane region" description="Helical" evidence="1">
    <location>
        <begin position="330"/>
        <end position="351"/>
    </location>
</feature>
<proteinExistence type="predicted"/>
<evidence type="ECO:0000256" key="1">
    <source>
        <dbReference type="SAM" id="Phobius"/>
    </source>
</evidence>
<dbReference type="AlphaFoldDB" id="A0AAV3SXN5"/>